<evidence type="ECO:0000313" key="5">
    <source>
        <dbReference type="EMBL" id="GAA4190787.1"/>
    </source>
</evidence>
<dbReference type="Proteomes" id="UP001500213">
    <property type="component" value="Unassembled WGS sequence"/>
</dbReference>
<evidence type="ECO:0000256" key="2">
    <source>
        <dbReference type="ARBA" id="ARBA00023125"/>
    </source>
</evidence>
<feature type="domain" description="HTH gntR-type" evidence="4">
    <location>
        <begin position="11"/>
        <end position="78"/>
    </location>
</feature>
<sequence length="216" mass="23523">MSAASPAPDPGSAADRAYEYTKDAIIRGELESGAMISESLVCQALGISRTPVHEAFLRLDTEGFLTLASRKGAIVRPMSPQESLDVLEMREAVESSAAARVIAEGRSAELSETLQPLLTQQEEALQAGDLDRYATADDDFHTAVVAASRNPIAIHFARMLHDRQHRLRHQLYRVAPEQIETGLAQHRRMAEALAAGDAAAYRTALFEHVSLHRGAL</sequence>
<keyword evidence="2" id="KW-0238">DNA-binding</keyword>
<dbReference type="EMBL" id="BAABBX010000015">
    <property type="protein sequence ID" value="GAA4190787.1"/>
    <property type="molecule type" value="Genomic_DNA"/>
</dbReference>
<reference evidence="6" key="1">
    <citation type="journal article" date="2019" name="Int. J. Syst. Evol. Microbiol.">
        <title>The Global Catalogue of Microorganisms (GCM) 10K type strain sequencing project: providing services to taxonomists for standard genome sequencing and annotation.</title>
        <authorList>
            <consortium name="The Broad Institute Genomics Platform"/>
            <consortium name="The Broad Institute Genome Sequencing Center for Infectious Disease"/>
            <person name="Wu L."/>
            <person name="Ma J."/>
        </authorList>
    </citation>
    <scope>NUCLEOTIDE SEQUENCE [LARGE SCALE GENOMIC DNA]</scope>
    <source>
        <strain evidence="6">JCM 17593</strain>
    </source>
</reference>
<dbReference type="SMART" id="SM00895">
    <property type="entry name" value="FCD"/>
    <property type="match status" value="1"/>
</dbReference>
<dbReference type="InterPro" id="IPR011711">
    <property type="entry name" value="GntR_C"/>
</dbReference>
<dbReference type="SMART" id="SM00345">
    <property type="entry name" value="HTH_GNTR"/>
    <property type="match status" value="1"/>
</dbReference>
<dbReference type="Pfam" id="PF00392">
    <property type="entry name" value="GntR"/>
    <property type="match status" value="1"/>
</dbReference>
<dbReference type="InterPro" id="IPR036390">
    <property type="entry name" value="WH_DNA-bd_sf"/>
</dbReference>
<keyword evidence="1" id="KW-0805">Transcription regulation</keyword>
<evidence type="ECO:0000256" key="3">
    <source>
        <dbReference type="ARBA" id="ARBA00023163"/>
    </source>
</evidence>
<dbReference type="Pfam" id="PF07729">
    <property type="entry name" value="FCD"/>
    <property type="match status" value="1"/>
</dbReference>
<organism evidence="5 6">
    <name type="scientific">Gryllotalpicola kribbensis</name>
    <dbReference type="NCBI Taxonomy" id="993084"/>
    <lineage>
        <taxon>Bacteria</taxon>
        <taxon>Bacillati</taxon>
        <taxon>Actinomycetota</taxon>
        <taxon>Actinomycetes</taxon>
        <taxon>Micrococcales</taxon>
        <taxon>Microbacteriaceae</taxon>
        <taxon>Gryllotalpicola</taxon>
    </lineage>
</organism>
<dbReference type="SUPFAM" id="SSF46785">
    <property type="entry name" value="Winged helix' DNA-binding domain"/>
    <property type="match status" value="1"/>
</dbReference>
<dbReference type="PROSITE" id="PS50949">
    <property type="entry name" value="HTH_GNTR"/>
    <property type="match status" value="1"/>
</dbReference>
<accession>A0ABP8AUY8</accession>
<keyword evidence="3" id="KW-0804">Transcription</keyword>
<evidence type="ECO:0000313" key="6">
    <source>
        <dbReference type="Proteomes" id="UP001500213"/>
    </source>
</evidence>
<dbReference type="PANTHER" id="PTHR43537">
    <property type="entry name" value="TRANSCRIPTIONAL REGULATOR, GNTR FAMILY"/>
    <property type="match status" value="1"/>
</dbReference>
<dbReference type="PANTHER" id="PTHR43537:SF24">
    <property type="entry name" value="GLUCONATE OPERON TRANSCRIPTIONAL REPRESSOR"/>
    <property type="match status" value="1"/>
</dbReference>
<name>A0ABP8AUY8_9MICO</name>
<dbReference type="Gene3D" id="1.20.120.530">
    <property type="entry name" value="GntR ligand-binding domain-like"/>
    <property type="match status" value="1"/>
</dbReference>
<dbReference type="InterPro" id="IPR036388">
    <property type="entry name" value="WH-like_DNA-bd_sf"/>
</dbReference>
<dbReference type="SUPFAM" id="SSF48008">
    <property type="entry name" value="GntR ligand-binding domain-like"/>
    <property type="match status" value="1"/>
</dbReference>
<dbReference type="InterPro" id="IPR000524">
    <property type="entry name" value="Tscrpt_reg_HTH_GntR"/>
</dbReference>
<protein>
    <submittedName>
        <fullName evidence="5">GntR family transcriptional regulator</fullName>
    </submittedName>
</protein>
<dbReference type="RefSeq" id="WP_344776537.1">
    <property type="nucleotide sequence ID" value="NZ_BAABBX010000015.1"/>
</dbReference>
<dbReference type="InterPro" id="IPR008920">
    <property type="entry name" value="TF_FadR/GntR_C"/>
</dbReference>
<proteinExistence type="predicted"/>
<comment type="caution">
    <text evidence="5">The sequence shown here is derived from an EMBL/GenBank/DDBJ whole genome shotgun (WGS) entry which is preliminary data.</text>
</comment>
<evidence type="ECO:0000259" key="4">
    <source>
        <dbReference type="PROSITE" id="PS50949"/>
    </source>
</evidence>
<evidence type="ECO:0000256" key="1">
    <source>
        <dbReference type="ARBA" id="ARBA00023015"/>
    </source>
</evidence>
<keyword evidence="6" id="KW-1185">Reference proteome</keyword>
<dbReference type="Gene3D" id="1.10.10.10">
    <property type="entry name" value="Winged helix-like DNA-binding domain superfamily/Winged helix DNA-binding domain"/>
    <property type="match status" value="1"/>
</dbReference>
<gene>
    <name evidence="5" type="ORF">GCM10022288_20600</name>
</gene>